<comment type="caution">
    <text evidence="1">The sequence shown here is derived from an EMBL/GenBank/DDBJ whole genome shotgun (WGS) entry which is preliminary data.</text>
</comment>
<gene>
    <name evidence="1" type="ORF">GCM10007854_27310</name>
</gene>
<sequence length="641" mass="72015">MATTNFDPSNEVGTVLTAFAASFLSRIGQEGEGHDSAWSDLRNPDVEEGNSILDSEILLTFLLPEEELETVRMESSASEKGGPNILYSSFRNVADYNLPKWNRLLQKAFFEYFARNSDEDGEPLYSSNSYLTEVEDGFLEGKKIETVDGYSFSLSASIRIKIIAVRMVKEFEGDIEQKDWQTVSDLATRRITGALKGLTDSFCVAAWPAQDWQDGLDEDATSGTGWKWPKTREIRALEEEVKSLGYTFKSGKAFEIGWSWGPVDKDRFIDTQKSSGRYYGLAETYRSTDMELLAEPSPYLYFTINALDGISDLSLEKVESGGLLDREQLQLASTLKSLANLTANYWMLIGKTPTPDDEIHPGEWMIETMPWKTSDGQASLYWNVHLARLILSSNPLTTAQYERFFSLSQRMAEAARISTPPYPLKTDPVVPAIHAPGLKMSLMAKKRGIDEDCVKVFEWTTADFAPQLLKMVGQISSAVNDSTLKQKTHRLMSTIWAHLDSRTSGIQGQGWDKFWAAWGGKYAFFPTPEEKKAALNTYGFEHPLDGQIVNSWYITERVAEALVVSASAWRKRPSPSPQLRAIAEAMIQEIQWSLTMSSAPDDFIQEKRILLESCRTRIVDQPGLALSKLMDLQAELGERDI</sequence>
<name>A0ABQ5V2L0_9PROT</name>
<protein>
    <submittedName>
        <fullName evidence="1">Uncharacterized protein</fullName>
    </submittedName>
</protein>
<dbReference type="EMBL" id="BSNJ01000006">
    <property type="protein sequence ID" value="GLQ21776.1"/>
    <property type="molecule type" value="Genomic_DNA"/>
</dbReference>
<reference evidence="1" key="2">
    <citation type="submission" date="2023-01" db="EMBL/GenBank/DDBJ databases">
        <title>Draft genome sequence of Algimonas porphyrae strain NBRC 108216.</title>
        <authorList>
            <person name="Sun Q."/>
            <person name="Mori K."/>
        </authorList>
    </citation>
    <scope>NUCLEOTIDE SEQUENCE</scope>
    <source>
        <strain evidence="1">NBRC 108216</strain>
    </source>
</reference>
<evidence type="ECO:0000313" key="1">
    <source>
        <dbReference type="EMBL" id="GLQ21776.1"/>
    </source>
</evidence>
<organism evidence="1 2">
    <name type="scientific">Algimonas porphyrae</name>
    <dbReference type="NCBI Taxonomy" id="1128113"/>
    <lineage>
        <taxon>Bacteria</taxon>
        <taxon>Pseudomonadati</taxon>
        <taxon>Pseudomonadota</taxon>
        <taxon>Alphaproteobacteria</taxon>
        <taxon>Maricaulales</taxon>
        <taxon>Robiginitomaculaceae</taxon>
        <taxon>Algimonas</taxon>
    </lineage>
</organism>
<reference evidence="1" key="1">
    <citation type="journal article" date="2014" name="Int. J. Syst. Evol. Microbiol.">
        <title>Complete genome of a new Firmicutes species belonging to the dominant human colonic microbiota ('Ruminococcus bicirculans') reveals two chromosomes and a selective capacity to utilize plant glucans.</title>
        <authorList>
            <consortium name="NISC Comparative Sequencing Program"/>
            <person name="Wegmann U."/>
            <person name="Louis P."/>
            <person name="Goesmann A."/>
            <person name="Henrissat B."/>
            <person name="Duncan S.H."/>
            <person name="Flint H.J."/>
        </authorList>
    </citation>
    <scope>NUCLEOTIDE SEQUENCE</scope>
    <source>
        <strain evidence="1">NBRC 108216</strain>
    </source>
</reference>
<evidence type="ECO:0000313" key="2">
    <source>
        <dbReference type="Proteomes" id="UP001161390"/>
    </source>
</evidence>
<accession>A0ABQ5V2L0</accession>
<keyword evidence="2" id="KW-1185">Reference proteome</keyword>
<proteinExistence type="predicted"/>
<dbReference type="RefSeq" id="WP_284373691.1">
    <property type="nucleotide sequence ID" value="NZ_BSNJ01000006.1"/>
</dbReference>
<dbReference type="Proteomes" id="UP001161390">
    <property type="component" value="Unassembled WGS sequence"/>
</dbReference>